<gene>
    <name evidence="1" type="ORF">SAMN02982996_02436</name>
</gene>
<accession>A0A1H4DWE8</accession>
<evidence type="ECO:0000313" key="2">
    <source>
        <dbReference type="Proteomes" id="UP000187280"/>
    </source>
</evidence>
<evidence type="ECO:0000313" key="1">
    <source>
        <dbReference type="EMBL" id="SEA76927.1"/>
    </source>
</evidence>
<keyword evidence="2" id="KW-1185">Reference proteome</keyword>
<sequence length="50" mass="5930">MIMISKGFTNKKKTGYLRETQMKCELYHYKKAGFLSRRAALSRLNGILFW</sequence>
<reference evidence="1 2" key="1">
    <citation type="submission" date="2016-10" db="EMBL/GenBank/DDBJ databases">
        <authorList>
            <person name="de Groot N.N."/>
        </authorList>
    </citation>
    <scope>NUCLEOTIDE SEQUENCE [LARGE SCALE GENOMIC DNA]</scope>
    <source>
        <strain evidence="1 2">ATCC 29281</strain>
    </source>
</reference>
<proteinExistence type="predicted"/>
<name>A0A1H4DWE8_9GAMM</name>
<dbReference type="AlphaFoldDB" id="A0A1H4DWE8"/>
<protein>
    <submittedName>
        <fullName evidence="1">Uncharacterized protein</fullName>
    </submittedName>
</protein>
<organism evidence="1 2">
    <name type="scientific">Lonsdalea quercina</name>
    <dbReference type="NCBI Taxonomy" id="71657"/>
    <lineage>
        <taxon>Bacteria</taxon>
        <taxon>Pseudomonadati</taxon>
        <taxon>Pseudomonadota</taxon>
        <taxon>Gammaproteobacteria</taxon>
        <taxon>Enterobacterales</taxon>
        <taxon>Pectobacteriaceae</taxon>
        <taxon>Lonsdalea</taxon>
    </lineage>
</organism>
<dbReference type="Proteomes" id="UP000187280">
    <property type="component" value="Unassembled WGS sequence"/>
</dbReference>
<dbReference type="EMBL" id="FNQS01000008">
    <property type="protein sequence ID" value="SEA76927.1"/>
    <property type="molecule type" value="Genomic_DNA"/>
</dbReference>